<dbReference type="InterPro" id="IPR035644">
    <property type="entry name" value="MraZ_C"/>
</dbReference>
<gene>
    <name evidence="1" type="ORF">HME9302_00527</name>
</gene>
<evidence type="ECO:0000313" key="2">
    <source>
        <dbReference type="Proteomes" id="UP000253727"/>
    </source>
</evidence>
<dbReference type="AlphaFoldDB" id="A0A369Q4H6"/>
<accession>A0A369Q4H6</accession>
<organism evidence="1 2">
    <name type="scientific">Alteripontixanthobacter maritimus</name>
    <dbReference type="NCBI Taxonomy" id="2161824"/>
    <lineage>
        <taxon>Bacteria</taxon>
        <taxon>Pseudomonadati</taxon>
        <taxon>Pseudomonadota</taxon>
        <taxon>Alphaproteobacteria</taxon>
        <taxon>Sphingomonadales</taxon>
        <taxon>Erythrobacteraceae</taxon>
        <taxon>Alteripontixanthobacter</taxon>
    </lineage>
</organism>
<reference evidence="1 2" key="1">
    <citation type="submission" date="2018-04" db="EMBL/GenBank/DDBJ databases">
        <title>Altererythrobacter sp. HME9302 genome sequencing and assembly.</title>
        <authorList>
            <person name="Kang H."/>
            <person name="Kim H."/>
            <person name="Joh K."/>
        </authorList>
    </citation>
    <scope>NUCLEOTIDE SEQUENCE [LARGE SCALE GENOMIC DNA]</scope>
    <source>
        <strain evidence="1 2">HME9302</strain>
    </source>
</reference>
<dbReference type="RefSeq" id="WP_115365713.1">
    <property type="nucleotide sequence ID" value="NZ_QBKA01000002.1"/>
</dbReference>
<evidence type="ECO:0000313" key="1">
    <source>
        <dbReference type="EMBL" id="RDC59340.1"/>
    </source>
</evidence>
<sequence>MAGAEVNFNGQGFSPAGDKSRFVLPPKFRKKIIEASEGRTLCLVADDTLNCLVGFGLSRENQLSQQLENEKRAAETLGKPFDYVTRSQQLFGYEEISFDDSGRFVMPSYLASLANISGGLYFRGGGPFFTLWAPEELHKMGPGWAQAKAGCAEMEAQAQAKAKKK</sequence>
<evidence type="ECO:0008006" key="3">
    <source>
        <dbReference type="Google" id="ProtNLM"/>
    </source>
</evidence>
<name>A0A369Q4H6_9SPHN</name>
<dbReference type="CDD" id="cd16321">
    <property type="entry name" value="MraZ_C"/>
    <property type="match status" value="1"/>
</dbReference>
<dbReference type="Proteomes" id="UP000253727">
    <property type="component" value="Unassembled WGS sequence"/>
</dbReference>
<dbReference type="OrthoDB" id="9807753at2"/>
<dbReference type="InterPro" id="IPR037914">
    <property type="entry name" value="SpoVT-AbrB_sf"/>
</dbReference>
<keyword evidence="2" id="KW-1185">Reference proteome</keyword>
<dbReference type="EMBL" id="QBKA01000002">
    <property type="protein sequence ID" value="RDC59340.1"/>
    <property type="molecule type" value="Genomic_DNA"/>
</dbReference>
<dbReference type="SUPFAM" id="SSF89447">
    <property type="entry name" value="AbrB/MazE/MraZ-like"/>
    <property type="match status" value="1"/>
</dbReference>
<dbReference type="Gene3D" id="3.40.1550.20">
    <property type="entry name" value="Transcriptional regulator MraZ domain"/>
    <property type="match status" value="1"/>
</dbReference>
<comment type="caution">
    <text evidence="1">The sequence shown here is derived from an EMBL/GenBank/DDBJ whole genome shotgun (WGS) entry which is preliminary data.</text>
</comment>
<dbReference type="InterPro" id="IPR038619">
    <property type="entry name" value="MraZ_sf"/>
</dbReference>
<proteinExistence type="predicted"/>
<protein>
    <recommendedName>
        <fullName evidence="3">Division/cell wall cluster transcriptional repressor MraZ</fullName>
    </recommendedName>
</protein>